<feature type="transmembrane region" description="Helical" evidence="4">
    <location>
        <begin position="238"/>
        <end position="260"/>
    </location>
</feature>
<dbReference type="PROSITE" id="PS50850">
    <property type="entry name" value="MFS"/>
    <property type="match status" value="1"/>
</dbReference>
<evidence type="ECO:0000256" key="3">
    <source>
        <dbReference type="SAM" id="MobiDB-lite"/>
    </source>
</evidence>
<feature type="transmembrane region" description="Helical" evidence="4">
    <location>
        <begin position="368"/>
        <end position="389"/>
    </location>
</feature>
<dbReference type="SUPFAM" id="SSF103473">
    <property type="entry name" value="MFS general substrate transporter"/>
    <property type="match status" value="1"/>
</dbReference>
<gene>
    <name evidence="6" type="ORF">N7509_009664</name>
</gene>
<dbReference type="Gene3D" id="1.20.1250.20">
    <property type="entry name" value="MFS general substrate transporter like domains"/>
    <property type="match status" value="2"/>
</dbReference>
<feature type="transmembrane region" description="Helical" evidence="4">
    <location>
        <begin position="135"/>
        <end position="155"/>
    </location>
</feature>
<dbReference type="GO" id="GO:0016020">
    <property type="term" value="C:membrane"/>
    <property type="evidence" value="ECO:0007669"/>
    <property type="project" value="UniProtKB-SubCell"/>
</dbReference>
<sequence length="430" mass="46073">METDSERSAGSKEMSTAKDGPEEQAKVPEEGLKAWLCVLGGFFCQFCSFGFLNACGIFQLYYEEETLSNYAQSTISWIITIQIFLMFSLGLINGVLVDVVGPRKVLLPASFLALLGIFMLSLSTKFWHIMLTQGIVYGLGASGLFLPPMICVGRWFTKRRGLATGIVASGSSVGGVIFPIMVSRLIEQVGFPTALRYIGLLMAICLIIANLCVSAPFPPEGRAKRKSAGIEAFKDTPFLIFCAGCFFMLWGLFAPFNYLPTMGVSIGMSQNMAVYTISIINAASVFGRIFPGFVADRIGHLNVMVFIAFLSGLSILVYWLPVVFYPSTGAIIGFAVLYGLASGGFVSLMTPCVVVLCDGKVEQLGPKLGAFMFIIAIAALTGLPMLGAIADSASIGYKGLVAFAGAVMTFGGVLVTLTRMKKGGLRMVKV</sequence>
<dbReference type="PANTHER" id="PTHR11360">
    <property type="entry name" value="MONOCARBOXYLATE TRANSPORTER"/>
    <property type="match status" value="1"/>
</dbReference>
<dbReference type="Proteomes" id="UP001147747">
    <property type="component" value="Unassembled WGS sequence"/>
</dbReference>
<feature type="transmembrane region" description="Helical" evidence="4">
    <location>
        <begin position="303"/>
        <end position="325"/>
    </location>
</feature>
<feature type="transmembrane region" description="Helical" evidence="4">
    <location>
        <begin position="162"/>
        <end position="182"/>
    </location>
</feature>
<evidence type="ECO:0000256" key="1">
    <source>
        <dbReference type="ARBA" id="ARBA00004141"/>
    </source>
</evidence>
<evidence type="ECO:0000256" key="4">
    <source>
        <dbReference type="SAM" id="Phobius"/>
    </source>
</evidence>
<dbReference type="Pfam" id="PF07690">
    <property type="entry name" value="MFS_1"/>
    <property type="match status" value="1"/>
</dbReference>
<evidence type="ECO:0000256" key="2">
    <source>
        <dbReference type="ARBA" id="ARBA00006727"/>
    </source>
</evidence>
<comment type="caution">
    <text evidence="6">The sequence shown here is derived from an EMBL/GenBank/DDBJ whole genome shotgun (WGS) entry which is preliminary data.</text>
</comment>
<feature type="transmembrane region" description="Helical" evidence="4">
    <location>
        <begin position="194"/>
        <end position="217"/>
    </location>
</feature>
<accession>A0A9X0B3U1</accession>
<dbReference type="CDD" id="cd17352">
    <property type="entry name" value="MFS_MCT_SLC16"/>
    <property type="match status" value="1"/>
</dbReference>
<dbReference type="OrthoDB" id="5667at2759"/>
<feature type="transmembrane region" description="Helical" evidence="4">
    <location>
        <begin position="395"/>
        <end position="417"/>
    </location>
</feature>
<feature type="transmembrane region" description="Helical" evidence="4">
    <location>
        <begin position="105"/>
        <end position="123"/>
    </location>
</feature>
<keyword evidence="7" id="KW-1185">Reference proteome</keyword>
<dbReference type="EMBL" id="JAPZBU010000009">
    <property type="protein sequence ID" value="KAJ5387123.1"/>
    <property type="molecule type" value="Genomic_DNA"/>
</dbReference>
<dbReference type="GeneID" id="81373281"/>
<feature type="region of interest" description="Disordered" evidence="3">
    <location>
        <begin position="1"/>
        <end position="24"/>
    </location>
</feature>
<dbReference type="AlphaFoldDB" id="A0A9X0B3U1"/>
<protein>
    <recommendedName>
        <fullName evidence="5">Major facilitator superfamily (MFS) profile domain-containing protein</fullName>
    </recommendedName>
</protein>
<name>A0A9X0B3U1_9EURO</name>
<feature type="transmembrane region" description="Helical" evidence="4">
    <location>
        <begin position="272"/>
        <end position="291"/>
    </location>
</feature>
<dbReference type="GO" id="GO:0022857">
    <property type="term" value="F:transmembrane transporter activity"/>
    <property type="evidence" value="ECO:0007669"/>
    <property type="project" value="InterPro"/>
</dbReference>
<comment type="subcellular location">
    <subcellularLocation>
        <location evidence="1">Membrane</location>
        <topology evidence="1">Multi-pass membrane protein</topology>
    </subcellularLocation>
</comment>
<feature type="transmembrane region" description="Helical" evidence="4">
    <location>
        <begin position="34"/>
        <end position="62"/>
    </location>
</feature>
<feature type="transmembrane region" description="Helical" evidence="4">
    <location>
        <begin position="74"/>
        <end position="93"/>
    </location>
</feature>
<evidence type="ECO:0000313" key="7">
    <source>
        <dbReference type="Proteomes" id="UP001147747"/>
    </source>
</evidence>
<dbReference type="RefSeq" id="XP_056484921.1">
    <property type="nucleotide sequence ID" value="XM_056634301.1"/>
</dbReference>
<reference evidence="6" key="1">
    <citation type="submission" date="2022-12" db="EMBL/GenBank/DDBJ databases">
        <authorList>
            <person name="Petersen C."/>
        </authorList>
    </citation>
    <scope>NUCLEOTIDE SEQUENCE</scope>
    <source>
        <strain evidence="6">IBT 29677</strain>
    </source>
</reference>
<comment type="similarity">
    <text evidence="2">Belongs to the major facilitator superfamily. Monocarboxylate porter (TC 2.A.1.13) family.</text>
</comment>
<dbReference type="PANTHER" id="PTHR11360:SF234">
    <property type="entry name" value="MFS-TYPE TRANSPORTER DBAD-RELATED"/>
    <property type="match status" value="1"/>
</dbReference>
<dbReference type="InterPro" id="IPR020846">
    <property type="entry name" value="MFS_dom"/>
</dbReference>
<evidence type="ECO:0000313" key="6">
    <source>
        <dbReference type="EMBL" id="KAJ5387123.1"/>
    </source>
</evidence>
<keyword evidence="4" id="KW-0812">Transmembrane</keyword>
<feature type="domain" description="Major facilitator superfamily (MFS) profile" evidence="5">
    <location>
        <begin position="34"/>
        <end position="423"/>
    </location>
</feature>
<reference evidence="6" key="2">
    <citation type="journal article" date="2023" name="IMA Fungus">
        <title>Comparative genomic study of the Penicillium genus elucidates a diverse pangenome and 15 lateral gene transfer events.</title>
        <authorList>
            <person name="Petersen C."/>
            <person name="Sorensen T."/>
            <person name="Nielsen M.R."/>
            <person name="Sondergaard T.E."/>
            <person name="Sorensen J.L."/>
            <person name="Fitzpatrick D.A."/>
            <person name="Frisvad J.C."/>
            <person name="Nielsen K.L."/>
        </authorList>
    </citation>
    <scope>NUCLEOTIDE SEQUENCE</scope>
    <source>
        <strain evidence="6">IBT 29677</strain>
    </source>
</reference>
<dbReference type="InterPro" id="IPR050327">
    <property type="entry name" value="Proton-linked_MCT"/>
</dbReference>
<evidence type="ECO:0000259" key="5">
    <source>
        <dbReference type="PROSITE" id="PS50850"/>
    </source>
</evidence>
<proteinExistence type="inferred from homology"/>
<keyword evidence="4" id="KW-1133">Transmembrane helix</keyword>
<keyword evidence="4" id="KW-0472">Membrane</keyword>
<dbReference type="InterPro" id="IPR036259">
    <property type="entry name" value="MFS_trans_sf"/>
</dbReference>
<feature type="transmembrane region" description="Helical" evidence="4">
    <location>
        <begin position="331"/>
        <end position="356"/>
    </location>
</feature>
<organism evidence="6 7">
    <name type="scientific">Penicillium cosmopolitanum</name>
    <dbReference type="NCBI Taxonomy" id="1131564"/>
    <lineage>
        <taxon>Eukaryota</taxon>
        <taxon>Fungi</taxon>
        <taxon>Dikarya</taxon>
        <taxon>Ascomycota</taxon>
        <taxon>Pezizomycotina</taxon>
        <taxon>Eurotiomycetes</taxon>
        <taxon>Eurotiomycetidae</taxon>
        <taxon>Eurotiales</taxon>
        <taxon>Aspergillaceae</taxon>
        <taxon>Penicillium</taxon>
    </lineage>
</organism>
<dbReference type="InterPro" id="IPR011701">
    <property type="entry name" value="MFS"/>
</dbReference>